<reference evidence="2 3" key="1">
    <citation type="journal article" date="2017" name="Int. J. Parasitol.">
        <title>The genome of the protozoan parasite Cystoisospora suis and a reverse vaccinology approach to identify vaccine candidates.</title>
        <authorList>
            <person name="Palmieri N."/>
            <person name="Shrestha A."/>
            <person name="Ruttkowski B."/>
            <person name="Beck T."/>
            <person name="Vogl C."/>
            <person name="Tomley F."/>
            <person name="Blake D.P."/>
            <person name="Joachim A."/>
        </authorList>
    </citation>
    <scope>NUCLEOTIDE SEQUENCE [LARGE SCALE GENOMIC DNA]</scope>
    <source>
        <strain evidence="2 3">Wien I</strain>
    </source>
</reference>
<evidence type="ECO:0000256" key="1">
    <source>
        <dbReference type="SAM" id="MobiDB-lite"/>
    </source>
</evidence>
<name>A0A2C6KR78_9APIC</name>
<dbReference type="OrthoDB" id="26094at2759"/>
<dbReference type="RefSeq" id="XP_067920528.1">
    <property type="nucleotide sequence ID" value="XM_068067500.1"/>
</dbReference>
<dbReference type="AlphaFoldDB" id="A0A2C6KR78"/>
<sequence>MASPPSSSSQGSSASLPVSRSSRRPGHTGISVADLTYIPAPTFIPAKIQSPNPLPHVSLIKVPPFVASAWRNAEKHKIVGIVYTDPKTQKKCILSVTARKNGEDNEGDDEGTPHFLGDHVNDRRDRDEEKNFLKDASSSSSSAATAPAPVCLLQCASVKSNRLYVLQQKQTADATSGPKPDGGDESKTTTTAVLSGSPSADVLCVVEESSNFVPRLDNAYQNFLRKRHESIDVYKTRGTIEEKRRDTGLDSMATLFQFHNPKPAPPSSGGLASVIGEDDDGDFTGTQFGSSRGRAGLSAADAARSRTAKPLERQPKKFFTVCGVAGDERRIRVLYSFSI</sequence>
<evidence type="ECO:0000313" key="3">
    <source>
        <dbReference type="Proteomes" id="UP000221165"/>
    </source>
</evidence>
<comment type="caution">
    <text evidence="2">The sequence shown here is derived from an EMBL/GenBank/DDBJ whole genome shotgun (WGS) entry which is preliminary data.</text>
</comment>
<dbReference type="Proteomes" id="UP000221165">
    <property type="component" value="Unassembled WGS sequence"/>
</dbReference>
<proteinExistence type="predicted"/>
<dbReference type="GeneID" id="94430711"/>
<accession>A0A2C6KR78</accession>
<feature type="region of interest" description="Disordered" evidence="1">
    <location>
        <begin position="169"/>
        <end position="194"/>
    </location>
</feature>
<evidence type="ECO:0000313" key="2">
    <source>
        <dbReference type="EMBL" id="PHJ18823.1"/>
    </source>
</evidence>
<organism evidence="2 3">
    <name type="scientific">Cystoisospora suis</name>
    <dbReference type="NCBI Taxonomy" id="483139"/>
    <lineage>
        <taxon>Eukaryota</taxon>
        <taxon>Sar</taxon>
        <taxon>Alveolata</taxon>
        <taxon>Apicomplexa</taxon>
        <taxon>Conoidasida</taxon>
        <taxon>Coccidia</taxon>
        <taxon>Eucoccidiorida</taxon>
        <taxon>Eimeriorina</taxon>
        <taxon>Sarcocystidae</taxon>
        <taxon>Cystoisospora</taxon>
    </lineage>
</organism>
<protein>
    <submittedName>
        <fullName evidence="2">Membrane protein</fullName>
    </submittedName>
</protein>
<feature type="compositionally biased region" description="Low complexity" evidence="1">
    <location>
        <begin position="1"/>
        <end position="20"/>
    </location>
</feature>
<feature type="region of interest" description="Disordered" evidence="1">
    <location>
        <begin position="288"/>
        <end position="309"/>
    </location>
</feature>
<keyword evidence="3" id="KW-1185">Reference proteome</keyword>
<gene>
    <name evidence="2" type="ORF">CSUI_007354</name>
</gene>
<feature type="region of interest" description="Disordered" evidence="1">
    <location>
        <begin position="1"/>
        <end position="31"/>
    </location>
</feature>
<dbReference type="EMBL" id="MIGC01003863">
    <property type="protein sequence ID" value="PHJ18823.1"/>
    <property type="molecule type" value="Genomic_DNA"/>
</dbReference>
<dbReference type="VEuPathDB" id="ToxoDB:CSUI_007354"/>
<feature type="compositionally biased region" description="Basic and acidic residues" evidence="1">
    <location>
        <begin position="116"/>
        <end position="133"/>
    </location>
</feature>
<feature type="region of interest" description="Disordered" evidence="1">
    <location>
        <begin position="101"/>
        <end position="143"/>
    </location>
</feature>